<dbReference type="OrthoDB" id="323913at2759"/>
<dbReference type="InParanoid" id="A0A078A5C4"/>
<dbReference type="AlphaFoldDB" id="A0A078A5C4"/>
<proteinExistence type="predicted"/>
<reference evidence="1 2" key="1">
    <citation type="submission" date="2014-06" db="EMBL/GenBank/DDBJ databases">
        <authorList>
            <person name="Swart Estienne"/>
        </authorList>
    </citation>
    <scope>NUCLEOTIDE SEQUENCE [LARGE SCALE GENOMIC DNA]</scope>
    <source>
        <strain evidence="1 2">130c</strain>
    </source>
</reference>
<keyword evidence="2" id="KW-1185">Reference proteome</keyword>
<evidence type="ECO:0000313" key="1">
    <source>
        <dbReference type="EMBL" id="CDW77374.1"/>
    </source>
</evidence>
<dbReference type="OMA" id="PSMNFEM"/>
<dbReference type="Proteomes" id="UP000039865">
    <property type="component" value="Unassembled WGS sequence"/>
</dbReference>
<name>A0A078A5C4_STYLE</name>
<organism evidence="1 2">
    <name type="scientific">Stylonychia lemnae</name>
    <name type="common">Ciliate</name>
    <dbReference type="NCBI Taxonomy" id="5949"/>
    <lineage>
        <taxon>Eukaryota</taxon>
        <taxon>Sar</taxon>
        <taxon>Alveolata</taxon>
        <taxon>Ciliophora</taxon>
        <taxon>Intramacronucleata</taxon>
        <taxon>Spirotrichea</taxon>
        <taxon>Stichotrichia</taxon>
        <taxon>Sporadotrichida</taxon>
        <taxon>Oxytrichidae</taxon>
        <taxon>Stylonychinae</taxon>
        <taxon>Stylonychia</taxon>
    </lineage>
</organism>
<gene>
    <name evidence="1" type="primary">Contig16681.g813</name>
    <name evidence="1" type="ORF">STYLEM_6334</name>
</gene>
<accession>A0A078A5C4</accession>
<evidence type="ECO:0000313" key="2">
    <source>
        <dbReference type="Proteomes" id="UP000039865"/>
    </source>
</evidence>
<protein>
    <submittedName>
        <fullName evidence="1">Uncharacterized protein</fullName>
    </submittedName>
</protein>
<sequence>MDEDNGAMSKTQKKLFVNGRYTNVTEFNKEPPKPMYVTTDFGSKGLYKETTTNGGGSKSQSVFKDVANLRLQGLTFDACHMDRFLNTQYCNATSPSKVLMTQTKNPYSPKNAYSRTSPNQVRQSHNFTSIDREHKGQQRIYIDQYDGPSSLIKRDEIKTIKDKIGGDKYIYDIERDKVANMNKDFTELKRKMLEEDGGLKSSKQRYLETVQLKQELKKYKEFKDQQQFVGKRDRLLKNGWRHGILGVENTDDPGTDIYKDVQQSRNYQQEDKDHINTRRYKKIVKAGGISSQVDFARAGQFNEMRKDDKNIVPMYPEWKSKGTSPMRFQDTHKDIFVHLDAPYNPLRASKLKLEEKRDRPFNIISGEITSII</sequence>
<dbReference type="EMBL" id="CCKQ01006084">
    <property type="protein sequence ID" value="CDW77374.1"/>
    <property type="molecule type" value="Genomic_DNA"/>
</dbReference>